<accession>A0ABM1F610</accession>
<dbReference type="Proteomes" id="UP000695022">
    <property type="component" value="Unplaced"/>
</dbReference>
<keyword evidence="3" id="KW-1185">Reference proteome</keyword>
<evidence type="ECO:0000313" key="4">
    <source>
        <dbReference type="RefSeq" id="XP_014679881.1"/>
    </source>
</evidence>
<dbReference type="Gene3D" id="2.60.40.690">
    <property type="entry name" value="Alpha-macroglobulin, receptor-binding domain"/>
    <property type="match status" value="1"/>
</dbReference>
<evidence type="ECO:0000313" key="3">
    <source>
        <dbReference type="Proteomes" id="UP000695022"/>
    </source>
</evidence>
<proteinExistence type="predicted"/>
<reference evidence="4" key="1">
    <citation type="submission" date="2025-08" db="UniProtKB">
        <authorList>
            <consortium name="RefSeq"/>
        </authorList>
    </citation>
    <scope>IDENTIFICATION</scope>
</reference>
<evidence type="ECO:0000256" key="1">
    <source>
        <dbReference type="ARBA" id="ARBA00022729"/>
    </source>
</evidence>
<name>A0ABM1F610_PRICU</name>
<dbReference type="Gene3D" id="2.60.120.1540">
    <property type="match status" value="1"/>
</dbReference>
<protein>
    <submittedName>
        <fullName evidence="4">CD109 antigen-like</fullName>
    </submittedName>
</protein>
<keyword evidence="1" id="KW-0732">Signal</keyword>
<dbReference type="PANTHER" id="PTHR11412">
    <property type="entry name" value="MACROGLOBULIN / COMPLEMENT"/>
    <property type="match status" value="1"/>
</dbReference>
<dbReference type="RefSeq" id="XP_014679881.1">
    <property type="nucleotide sequence ID" value="XM_014824395.1"/>
</dbReference>
<dbReference type="GeneID" id="106819814"/>
<evidence type="ECO:0000256" key="2">
    <source>
        <dbReference type="ARBA" id="ARBA00022966"/>
    </source>
</evidence>
<organism evidence="3 4">
    <name type="scientific">Priapulus caudatus</name>
    <name type="common">Priapulid worm</name>
    <dbReference type="NCBI Taxonomy" id="37621"/>
    <lineage>
        <taxon>Eukaryota</taxon>
        <taxon>Metazoa</taxon>
        <taxon>Ecdysozoa</taxon>
        <taxon>Scalidophora</taxon>
        <taxon>Priapulida</taxon>
        <taxon>Priapulimorpha</taxon>
        <taxon>Priapulimorphida</taxon>
        <taxon>Priapulidae</taxon>
        <taxon>Priapulus</taxon>
    </lineage>
</organism>
<keyword evidence="2" id="KW-0882">Thioester bond</keyword>
<dbReference type="InterPro" id="IPR050473">
    <property type="entry name" value="A2M/Complement_sys"/>
</dbReference>
<dbReference type="SUPFAM" id="SSF49410">
    <property type="entry name" value="Alpha-macroglobulin receptor domain"/>
    <property type="match status" value="1"/>
</dbReference>
<sequence>MTMTVRDQGTESMKVKLDDAIRRGEKRLVSQLDVMADDPYSLAVTTYALVINNAPIHLQALSKLEALATEKGLRDLNGGCRHEWLIKQTELVLVDSSFQPSRADTVIGPATASPSTVLLLSAFSPRVPSRDLILSAIADDITRSFEVDSDNALVYQMAELPITDAVEVVPSGTGSALVQVKWSYNVKDEGPAAAFDLTSNVIHYSTGNVHVQVCSQYKKPGKSGMSVVTMNLPSGFVAERPLGQSHLVANVNADELQRPRAE</sequence>
<dbReference type="PANTHER" id="PTHR11412:SF136">
    <property type="entry name" value="CD109 ANTIGEN"/>
    <property type="match status" value="1"/>
</dbReference>
<dbReference type="InterPro" id="IPR036595">
    <property type="entry name" value="A-macroglobulin_rcpt-bd_sf"/>
</dbReference>
<gene>
    <name evidence="4" type="primary">LOC106819814</name>
</gene>
<dbReference type="Gene3D" id="1.50.10.20">
    <property type="match status" value="1"/>
</dbReference>